<feature type="compositionally biased region" description="Acidic residues" evidence="5">
    <location>
        <begin position="48"/>
        <end position="65"/>
    </location>
</feature>
<evidence type="ECO:0000256" key="4">
    <source>
        <dbReference type="RuleBase" id="RU003876"/>
    </source>
</evidence>
<feature type="compositionally biased region" description="Acidic residues" evidence="5">
    <location>
        <begin position="383"/>
        <end position="413"/>
    </location>
</feature>
<evidence type="ECO:0000256" key="2">
    <source>
        <dbReference type="ARBA" id="ARBA00009947"/>
    </source>
</evidence>
<organism evidence="6 7">
    <name type="scientific">Fukomys damarensis</name>
    <name type="common">Damaraland mole rat</name>
    <name type="synonym">Cryptomys damarensis</name>
    <dbReference type="NCBI Taxonomy" id="885580"/>
    <lineage>
        <taxon>Eukaryota</taxon>
        <taxon>Metazoa</taxon>
        <taxon>Chordata</taxon>
        <taxon>Craniata</taxon>
        <taxon>Vertebrata</taxon>
        <taxon>Euteleostomi</taxon>
        <taxon>Mammalia</taxon>
        <taxon>Eutheria</taxon>
        <taxon>Euarchontoglires</taxon>
        <taxon>Glires</taxon>
        <taxon>Rodentia</taxon>
        <taxon>Hystricomorpha</taxon>
        <taxon>Bathyergidae</taxon>
        <taxon>Fukomys</taxon>
    </lineage>
</organism>
<feature type="compositionally biased region" description="Pro residues" evidence="5">
    <location>
        <begin position="537"/>
        <end position="547"/>
    </location>
</feature>
<dbReference type="GO" id="GO:0006334">
    <property type="term" value="P:nucleosome assembly"/>
    <property type="evidence" value="ECO:0007669"/>
    <property type="project" value="InterPro"/>
</dbReference>
<gene>
    <name evidence="6" type="ORF">H920_11924</name>
</gene>
<feature type="region of interest" description="Disordered" evidence="5">
    <location>
        <begin position="383"/>
        <end position="441"/>
    </location>
</feature>
<comment type="similarity">
    <text evidence="2 4">Belongs to the nucleosome assembly protein (NAP) family.</text>
</comment>
<dbReference type="PANTHER" id="PTHR11875">
    <property type="entry name" value="TESTIS-SPECIFIC Y-ENCODED PROTEIN"/>
    <property type="match status" value="1"/>
</dbReference>
<feature type="compositionally biased region" description="Low complexity" evidence="5">
    <location>
        <begin position="574"/>
        <end position="587"/>
    </location>
</feature>
<dbReference type="eggNOG" id="KOG1507">
    <property type="taxonomic scope" value="Eukaryota"/>
</dbReference>
<comment type="subcellular location">
    <subcellularLocation>
        <location evidence="1">Nucleus</location>
    </subcellularLocation>
</comment>
<sequence>MEHRGWDEADSLIFTPHGPMTTGKKWAREEIICRSYNMADIDNKEQSELDQDLDDVEEVEEEETGEETKIKARQLTVQMMQNPQILAALQERLDGLVDTPTGYIESLPRVVKRRVNALKNLQVKCAQIEAKFYEEVHDLERKYAVLYQPLFDKRFEIINAIYEPTEEECEWKPDEEEEISEELKEKAKIEDEKKDEEKEDPKGIPEFWLTVFKNVDLLSDMVQEHDEPILKHLKDIKVKFSDAGQPMSFVLEFHFEPNEYFTNEVLTKTYRMRSEPDDSDPFSFDGPEIMGCTGCQIDWKKGKNVTLKTIKKKQKHKGRGTVRTVTKTVSNDSFFNFFAPPEVPESGDLDDDAEAILAADFEIGHFLRERIIPRSVLYFTGEAIEDDDDDYDEEGEEADEEGEEEGDEENDPDYDPKQQQQQQPGPGTLEPSQPSCPAVAGLEPPVKLKELHFSNMKTVDCVERKGKYMYFTVVMAEGKEIDFRCPQDQGWNAEITLQMVQYKNRQAILAVKSTRQKQQHLVQQQQPPQPQIQSQPQPQPQPQPKPQAPQLHGYSHPHPHPHPHQHPHPHPLPHQHQPPHSQPLSQSHGHRLLRSTSNSA</sequence>
<feature type="compositionally biased region" description="Basic and acidic residues" evidence="5">
    <location>
        <begin position="181"/>
        <end position="200"/>
    </location>
</feature>
<dbReference type="GO" id="GO:0005634">
    <property type="term" value="C:nucleus"/>
    <property type="evidence" value="ECO:0007669"/>
    <property type="project" value="UniProtKB-SubCell"/>
</dbReference>
<dbReference type="InterPro" id="IPR002164">
    <property type="entry name" value="NAP_family"/>
</dbReference>
<evidence type="ECO:0000256" key="1">
    <source>
        <dbReference type="ARBA" id="ARBA00004123"/>
    </source>
</evidence>
<keyword evidence="7" id="KW-1185">Reference proteome</keyword>
<proteinExistence type="inferred from homology"/>
<evidence type="ECO:0000256" key="3">
    <source>
        <dbReference type="ARBA" id="ARBA00023242"/>
    </source>
</evidence>
<dbReference type="EMBL" id="KN123114">
    <property type="protein sequence ID" value="KFO26687.1"/>
    <property type="molecule type" value="Genomic_DNA"/>
</dbReference>
<dbReference type="Gene3D" id="3.30.1120.90">
    <property type="entry name" value="Nucleosome assembly protein"/>
    <property type="match status" value="1"/>
</dbReference>
<dbReference type="SUPFAM" id="SSF143113">
    <property type="entry name" value="NAP-like"/>
    <property type="match status" value="1"/>
</dbReference>
<dbReference type="Proteomes" id="UP000028990">
    <property type="component" value="Unassembled WGS sequence"/>
</dbReference>
<feature type="compositionally biased region" description="Low complexity" evidence="5">
    <location>
        <begin position="519"/>
        <end position="536"/>
    </location>
</feature>
<accession>A0A091D6M3</accession>
<feature type="region of interest" description="Disordered" evidence="5">
    <location>
        <begin position="169"/>
        <end position="200"/>
    </location>
</feature>
<dbReference type="InterPro" id="IPR037231">
    <property type="entry name" value="NAP-like_sf"/>
</dbReference>
<dbReference type="STRING" id="885580.ENSFDAP00000015892"/>
<dbReference type="AlphaFoldDB" id="A0A091D6M3"/>
<protein>
    <submittedName>
        <fullName evidence="6">Nucleosome assembly protein 1-like 1</fullName>
    </submittedName>
</protein>
<dbReference type="FunFam" id="3.30.1120.90:FF:000001">
    <property type="entry name" value="Nucleosome assembly protein 1-like 1"/>
    <property type="match status" value="1"/>
</dbReference>
<evidence type="ECO:0000256" key="5">
    <source>
        <dbReference type="SAM" id="MobiDB-lite"/>
    </source>
</evidence>
<dbReference type="FunFam" id="1.20.5.1500:FF:000001">
    <property type="entry name" value="Nucleosome assembly protein 1-like 1"/>
    <property type="match status" value="1"/>
</dbReference>
<name>A0A091D6M3_FUKDA</name>
<evidence type="ECO:0000313" key="7">
    <source>
        <dbReference type="Proteomes" id="UP000028990"/>
    </source>
</evidence>
<reference evidence="6 7" key="1">
    <citation type="submission" date="2013-11" db="EMBL/GenBank/DDBJ databases">
        <title>The Damaraland mole rat (Fukomys damarensis) genome and evolution of African mole rats.</title>
        <authorList>
            <person name="Gladyshev V.N."/>
            <person name="Fang X."/>
        </authorList>
    </citation>
    <scope>NUCLEOTIDE SEQUENCE [LARGE SCALE GENOMIC DNA]</scope>
    <source>
        <tissue evidence="6">Liver</tissue>
    </source>
</reference>
<keyword evidence="3" id="KW-0539">Nucleus</keyword>
<feature type="region of interest" description="Disordered" evidence="5">
    <location>
        <begin position="43"/>
        <end position="66"/>
    </location>
</feature>
<dbReference type="Pfam" id="PF00956">
    <property type="entry name" value="NAP"/>
    <property type="match status" value="1"/>
</dbReference>
<feature type="compositionally biased region" description="Basic residues" evidence="5">
    <location>
        <begin position="555"/>
        <end position="573"/>
    </location>
</feature>
<evidence type="ECO:0000313" key="6">
    <source>
        <dbReference type="EMBL" id="KFO26687.1"/>
    </source>
</evidence>
<feature type="compositionally biased region" description="Acidic residues" evidence="5">
    <location>
        <begin position="169"/>
        <end position="180"/>
    </location>
</feature>
<feature type="region of interest" description="Disordered" evidence="5">
    <location>
        <begin position="518"/>
        <end position="600"/>
    </location>
</feature>
<dbReference type="Gene3D" id="1.20.5.1500">
    <property type="match status" value="1"/>
</dbReference>